<keyword evidence="5" id="KW-1185">Reference proteome</keyword>
<name>A0A7W6AQL6_9HYPH</name>
<feature type="domain" description="Carrier" evidence="1">
    <location>
        <begin position="17"/>
        <end position="80"/>
    </location>
</feature>
<reference evidence="3 4" key="3">
    <citation type="submission" date="2020-08" db="EMBL/GenBank/DDBJ databases">
        <title>Genomic Encyclopedia of Type Strains, Phase IV (KMG-IV): sequencing the most valuable type-strain genomes for metagenomic binning, comparative biology and taxonomic classification.</title>
        <authorList>
            <person name="Goeker M."/>
        </authorList>
    </citation>
    <scope>NUCLEOTIDE SEQUENCE [LARGE SCALE GENOMIC DNA]</scope>
    <source>
        <strain evidence="3 4">DSM 24105</strain>
    </source>
</reference>
<protein>
    <submittedName>
        <fullName evidence="3">Acyl carrier protein</fullName>
    </submittedName>
</protein>
<evidence type="ECO:0000313" key="2">
    <source>
        <dbReference type="EMBL" id="GLS46681.1"/>
    </source>
</evidence>
<reference evidence="2" key="4">
    <citation type="submission" date="2023-01" db="EMBL/GenBank/DDBJ databases">
        <title>Draft genome sequence of Methylobacterium brachythecii strain NBRC 107710.</title>
        <authorList>
            <person name="Sun Q."/>
            <person name="Mori K."/>
        </authorList>
    </citation>
    <scope>NUCLEOTIDE SEQUENCE</scope>
    <source>
        <strain evidence="2">NBRC 107710</strain>
    </source>
</reference>
<dbReference type="RefSeq" id="WP_284212084.1">
    <property type="nucleotide sequence ID" value="NZ_BSPG01000049.1"/>
</dbReference>
<reference evidence="2" key="1">
    <citation type="journal article" date="2014" name="Int. J. Syst. Evol. Microbiol.">
        <title>Complete genome of a new Firmicutes species belonging to the dominant human colonic microbiota ('Ruminococcus bicirculans') reveals two chromosomes and a selective capacity to utilize plant glucans.</title>
        <authorList>
            <consortium name="NISC Comparative Sequencing Program"/>
            <person name="Wegmann U."/>
            <person name="Louis P."/>
            <person name="Goesmann A."/>
            <person name="Henrissat B."/>
            <person name="Duncan S.H."/>
            <person name="Flint H.J."/>
        </authorList>
    </citation>
    <scope>NUCLEOTIDE SEQUENCE</scope>
    <source>
        <strain evidence="2">NBRC 107710</strain>
    </source>
</reference>
<dbReference type="AlphaFoldDB" id="A0A7W6AQL6"/>
<evidence type="ECO:0000313" key="3">
    <source>
        <dbReference type="EMBL" id="MBB3904921.1"/>
    </source>
</evidence>
<dbReference type="Gene3D" id="1.10.1200.10">
    <property type="entry name" value="ACP-like"/>
    <property type="match status" value="1"/>
</dbReference>
<dbReference type="Pfam" id="PF00550">
    <property type="entry name" value="PP-binding"/>
    <property type="match status" value="1"/>
</dbReference>
<dbReference type="Proteomes" id="UP001156881">
    <property type="component" value="Unassembled WGS sequence"/>
</dbReference>
<proteinExistence type="predicted"/>
<evidence type="ECO:0000313" key="5">
    <source>
        <dbReference type="Proteomes" id="UP001156881"/>
    </source>
</evidence>
<accession>A0A7W6AQL6</accession>
<dbReference type="SUPFAM" id="SSF47336">
    <property type="entry name" value="ACP-like"/>
    <property type="match status" value="1"/>
</dbReference>
<sequence>MVQSIADVREAIFGFIAARNPGLPPGAVDGQTSLVTSDALDSIGILDLMMHLGEHYSFEIDEDAFDLANFESVDTLARYVDDRRSDS</sequence>
<dbReference type="InterPro" id="IPR009081">
    <property type="entry name" value="PP-bd_ACP"/>
</dbReference>
<dbReference type="EMBL" id="JACIDN010000009">
    <property type="protein sequence ID" value="MBB3904921.1"/>
    <property type="molecule type" value="Genomic_DNA"/>
</dbReference>
<evidence type="ECO:0000313" key="4">
    <source>
        <dbReference type="Proteomes" id="UP000517759"/>
    </source>
</evidence>
<comment type="caution">
    <text evidence="3">The sequence shown here is derived from an EMBL/GenBank/DDBJ whole genome shotgun (WGS) entry which is preliminary data.</text>
</comment>
<organism evidence="3 4">
    <name type="scientific">Methylobacterium brachythecii</name>
    <dbReference type="NCBI Taxonomy" id="1176177"/>
    <lineage>
        <taxon>Bacteria</taxon>
        <taxon>Pseudomonadati</taxon>
        <taxon>Pseudomonadota</taxon>
        <taxon>Alphaproteobacteria</taxon>
        <taxon>Hyphomicrobiales</taxon>
        <taxon>Methylobacteriaceae</taxon>
        <taxon>Methylobacterium</taxon>
    </lineage>
</organism>
<reference evidence="5" key="2">
    <citation type="journal article" date="2019" name="Int. J. Syst. Evol. Microbiol.">
        <title>The Global Catalogue of Microorganisms (GCM) 10K type strain sequencing project: providing services to taxonomists for standard genome sequencing and annotation.</title>
        <authorList>
            <consortium name="The Broad Institute Genomics Platform"/>
            <consortium name="The Broad Institute Genome Sequencing Center for Infectious Disease"/>
            <person name="Wu L."/>
            <person name="Ma J."/>
        </authorList>
    </citation>
    <scope>NUCLEOTIDE SEQUENCE [LARGE SCALE GENOMIC DNA]</scope>
    <source>
        <strain evidence="5">NBRC 107710</strain>
    </source>
</reference>
<dbReference type="EMBL" id="BSPG01000049">
    <property type="protein sequence ID" value="GLS46681.1"/>
    <property type="molecule type" value="Genomic_DNA"/>
</dbReference>
<dbReference type="Proteomes" id="UP000517759">
    <property type="component" value="Unassembled WGS sequence"/>
</dbReference>
<evidence type="ECO:0000259" key="1">
    <source>
        <dbReference type="Pfam" id="PF00550"/>
    </source>
</evidence>
<dbReference type="InterPro" id="IPR036736">
    <property type="entry name" value="ACP-like_sf"/>
</dbReference>
<gene>
    <name evidence="2" type="ORF">GCM10007884_46750</name>
    <name evidence="3" type="ORF">GGR33_004447</name>
</gene>